<evidence type="ECO:0000313" key="7">
    <source>
        <dbReference type="Proteomes" id="UP000070589"/>
    </source>
</evidence>
<sequence length="358" mass="40544">MKMKTILETRDLKKYFPIKGGIFRRKVDDVRAVDGVDMKIQQGECFGLVGESGCGKTTLGRTILRLTDPTDGHIFYDVPEEIKEEIEKLENSGNSSERLEELERKYCIAEFEGKQLKELRKKIQMIFQDPATSLNPRRLVKDTVGEPLAIHNYEGDNRERVSDLLKKVGLGEEHLYRYPHEFSGGQRQRIAIARALAVDPELLILDEPTSALDVSVQAQVLNLLKELQEELGLTYLFITHDLGVARYISDRIAVMYLGKIVEEAPTEELFKTPYHPYSRALLSAIPLPDPHAKQEEIIIGGQVPSPSNPPSGCRFHPRCPSVTEKSSASKKCQQNYPSLQEVEKNHFVACWDPLEQSE</sequence>
<evidence type="ECO:0000313" key="6">
    <source>
        <dbReference type="EMBL" id="KXA90633.1"/>
    </source>
</evidence>
<evidence type="ECO:0000256" key="2">
    <source>
        <dbReference type="ARBA" id="ARBA00022448"/>
    </source>
</evidence>
<keyword evidence="4" id="KW-0067">ATP-binding</keyword>
<keyword evidence="3" id="KW-0547">Nucleotide-binding</keyword>
<proteinExistence type="inferred from homology"/>
<keyword evidence="2" id="KW-0813">Transport</keyword>
<dbReference type="PROSITE" id="PS00211">
    <property type="entry name" value="ABC_TRANSPORTER_1"/>
    <property type="match status" value="1"/>
</dbReference>
<evidence type="ECO:0000256" key="4">
    <source>
        <dbReference type="ARBA" id="ARBA00022840"/>
    </source>
</evidence>
<dbReference type="PANTHER" id="PTHR43776">
    <property type="entry name" value="TRANSPORT ATP-BINDING PROTEIN"/>
    <property type="match status" value="1"/>
</dbReference>
<dbReference type="PATRIC" id="fig|1698261.3.peg.57"/>
<name>A0A133U8V0_9EURY</name>
<dbReference type="InterPro" id="IPR013563">
    <property type="entry name" value="Oligopep_ABC_C"/>
</dbReference>
<reference evidence="6 7" key="1">
    <citation type="journal article" date="2016" name="Sci. Rep.">
        <title>Metabolic traits of an uncultured archaeal lineage -MSBL1- from brine pools of the Red Sea.</title>
        <authorList>
            <person name="Mwirichia R."/>
            <person name="Alam I."/>
            <person name="Rashid M."/>
            <person name="Vinu M."/>
            <person name="Ba-Alawi W."/>
            <person name="Anthony Kamau A."/>
            <person name="Kamanda Ngugi D."/>
            <person name="Goker M."/>
            <person name="Klenk H.P."/>
            <person name="Bajic V."/>
            <person name="Stingl U."/>
        </authorList>
    </citation>
    <scope>NUCLEOTIDE SEQUENCE [LARGE SCALE GENOMIC DNA]</scope>
    <source>
        <strain evidence="6">SCGC-AAA259D14</strain>
    </source>
</reference>
<dbReference type="GO" id="GO:0015833">
    <property type="term" value="P:peptide transport"/>
    <property type="evidence" value="ECO:0007669"/>
    <property type="project" value="InterPro"/>
</dbReference>
<dbReference type="Pfam" id="PF08352">
    <property type="entry name" value="oligo_HPY"/>
    <property type="match status" value="1"/>
</dbReference>
<evidence type="ECO:0000259" key="5">
    <source>
        <dbReference type="PROSITE" id="PS50893"/>
    </source>
</evidence>
<dbReference type="Gene3D" id="3.40.50.300">
    <property type="entry name" value="P-loop containing nucleotide triphosphate hydrolases"/>
    <property type="match status" value="1"/>
</dbReference>
<dbReference type="GO" id="GO:0055085">
    <property type="term" value="P:transmembrane transport"/>
    <property type="evidence" value="ECO:0007669"/>
    <property type="project" value="UniProtKB-ARBA"/>
</dbReference>
<feature type="domain" description="ABC transporter" evidence="5">
    <location>
        <begin position="7"/>
        <end position="282"/>
    </location>
</feature>
<comment type="caution">
    <text evidence="6">The sequence shown here is derived from an EMBL/GenBank/DDBJ whole genome shotgun (WGS) entry which is preliminary data.</text>
</comment>
<accession>A0A133U8V0</accession>
<dbReference type="GO" id="GO:0016887">
    <property type="term" value="F:ATP hydrolysis activity"/>
    <property type="evidence" value="ECO:0007669"/>
    <property type="project" value="InterPro"/>
</dbReference>
<dbReference type="InterPro" id="IPR050319">
    <property type="entry name" value="ABC_transp_ATP-bind"/>
</dbReference>
<dbReference type="SMART" id="SM00382">
    <property type="entry name" value="AAA"/>
    <property type="match status" value="1"/>
</dbReference>
<dbReference type="InterPro" id="IPR003439">
    <property type="entry name" value="ABC_transporter-like_ATP-bd"/>
</dbReference>
<dbReference type="InterPro" id="IPR017871">
    <property type="entry name" value="ABC_transporter-like_CS"/>
</dbReference>
<evidence type="ECO:0000256" key="3">
    <source>
        <dbReference type="ARBA" id="ARBA00022741"/>
    </source>
</evidence>
<dbReference type="PROSITE" id="PS50893">
    <property type="entry name" value="ABC_TRANSPORTER_2"/>
    <property type="match status" value="1"/>
</dbReference>
<dbReference type="InterPro" id="IPR027417">
    <property type="entry name" value="P-loop_NTPase"/>
</dbReference>
<dbReference type="NCBIfam" id="TIGR01727">
    <property type="entry name" value="oligo_HPY"/>
    <property type="match status" value="1"/>
</dbReference>
<dbReference type="Proteomes" id="UP000070589">
    <property type="component" value="Unassembled WGS sequence"/>
</dbReference>
<dbReference type="CDD" id="cd03257">
    <property type="entry name" value="ABC_NikE_OppD_transporters"/>
    <property type="match status" value="1"/>
</dbReference>
<gene>
    <name evidence="6" type="ORF">AKJ62_00230</name>
</gene>
<dbReference type="Pfam" id="PF00005">
    <property type="entry name" value="ABC_tran"/>
    <property type="match status" value="1"/>
</dbReference>
<organism evidence="6 7">
    <name type="scientific">candidate division MSBL1 archaeon SCGC-AAA259D14</name>
    <dbReference type="NCBI Taxonomy" id="1698261"/>
    <lineage>
        <taxon>Archaea</taxon>
        <taxon>Methanobacteriati</taxon>
        <taxon>Methanobacteriota</taxon>
        <taxon>candidate division MSBL1</taxon>
    </lineage>
</organism>
<dbReference type="PANTHER" id="PTHR43776:SF7">
    <property type="entry name" value="D,D-DIPEPTIDE TRANSPORT ATP-BINDING PROTEIN DDPF-RELATED"/>
    <property type="match status" value="1"/>
</dbReference>
<dbReference type="EMBL" id="LHXL01000002">
    <property type="protein sequence ID" value="KXA90633.1"/>
    <property type="molecule type" value="Genomic_DNA"/>
</dbReference>
<dbReference type="AlphaFoldDB" id="A0A133U8V0"/>
<evidence type="ECO:0000256" key="1">
    <source>
        <dbReference type="ARBA" id="ARBA00005417"/>
    </source>
</evidence>
<dbReference type="InterPro" id="IPR003593">
    <property type="entry name" value="AAA+_ATPase"/>
</dbReference>
<keyword evidence="7" id="KW-1185">Reference proteome</keyword>
<comment type="similarity">
    <text evidence="1">Belongs to the ABC transporter superfamily.</text>
</comment>
<dbReference type="GO" id="GO:0005524">
    <property type="term" value="F:ATP binding"/>
    <property type="evidence" value="ECO:0007669"/>
    <property type="project" value="UniProtKB-KW"/>
</dbReference>
<protein>
    <recommendedName>
        <fullName evidence="5">ABC transporter domain-containing protein</fullName>
    </recommendedName>
</protein>
<dbReference type="SUPFAM" id="SSF52540">
    <property type="entry name" value="P-loop containing nucleoside triphosphate hydrolases"/>
    <property type="match status" value="1"/>
</dbReference>